<sequence>MCFDIWWVFSGLMPLRGSIKEAEHKKFLIYSGYAWGGPLLMSLATATMEFHPSVPAGYIKPQFGIDRCWFKGAEAQVMYFYLPIGVLVFANLMMFSTTSCRLKAHTNNSKMLQSEDSRRHQENEKQRFNLYLKLFVVMGVTWVMELVSFVVGGSQLIWLLSDTCNTLQGLLIFVIFVCKPRILQLIRQRFSPRRHGDSVYNNSRTSMSRLSRSNSSKSSQQYSVHPDVIGSDSKATIVSDIDKMDLLTSKV</sequence>
<feature type="transmembrane region" description="Helical" evidence="6">
    <location>
        <begin position="79"/>
        <end position="102"/>
    </location>
</feature>
<dbReference type="EMBL" id="GEBQ01007873">
    <property type="protein sequence ID" value="JAT32104.1"/>
    <property type="molecule type" value="Transcribed_RNA"/>
</dbReference>
<feature type="compositionally biased region" description="Low complexity" evidence="5">
    <location>
        <begin position="201"/>
        <end position="219"/>
    </location>
</feature>
<keyword evidence="2 6" id="KW-0812">Transmembrane</keyword>
<evidence type="ECO:0000256" key="3">
    <source>
        <dbReference type="ARBA" id="ARBA00022989"/>
    </source>
</evidence>
<feature type="transmembrane region" description="Helical" evidence="6">
    <location>
        <begin position="128"/>
        <end position="151"/>
    </location>
</feature>
<dbReference type="InterPro" id="IPR051384">
    <property type="entry name" value="Mth_GPCR"/>
</dbReference>
<dbReference type="PANTHER" id="PTHR47154:SF2">
    <property type="entry name" value="G-PROTEIN COUPLED RECEPTOR MTH-RELATED"/>
    <property type="match status" value="1"/>
</dbReference>
<organism evidence="7">
    <name type="scientific">Graphocephala atropunctata</name>
    <dbReference type="NCBI Taxonomy" id="36148"/>
    <lineage>
        <taxon>Eukaryota</taxon>
        <taxon>Metazoa</taxon>
        <taxon>Ecdysozoa</taxon>
        <taxon>Arthropoda</taxon>
        <taxon>Hexapoda</taxon>
        <taxon>Insecta</taxon>
        <taxon>Pterygota</taxon>
        <taxon>Neoptera</taxon>
        <taxon>Paraneoptera</taxon>
        <taxon>Hemiptera</taxon>
        <taxon>Auchenorrhyncha</taxon>
        <taxon>Membracoidea</taxon>
        <taxon>Cicadellidae</taxon>
        <taxon>Cicadellinae</taxon>
        <taxon>Cicadellini</taxon>
        <taxon>Graphocephala</taxon>
    </lineage>
</organism>
<keyword evidence="3 6" id="KW-1133">Transmembrane helix</keyword>
<comment type="subcellular location">
    <subcellularLocation>
        <location evidence="1">Membrane</location>
        <topology evidence="1">Multi-pass membrane protein</topology>
    </subcellularLocation>
</comment>
<protein>
    <recommendedName>
        <fullName evidence="8">G-protein coupled receptors family 2 profile 2 domain-containing protein</fullName>
    </recommendedName>
</protein>
<dbReference type="CDD" id="cd15039">
    <property type="entry name" value="7tmB3_Methuselah-like"/>
    <property type="match status" value="1"/>
</dbReference>
<evidence type="ECO:0000256" key="6">
    <source>
        <dbReference type="SAM" id="Phobius"/>
    </source>
</evidence>
<feature type="transmembrane region" description="Helical" evidence="6">
    <location>
        <begin position="157"/>
        <end position="178"/>
    </location>
</feature>
<dbReference type="GO" id="GO:0008528">
    <property type="term" value="F:G protein-coupled peptide receptor activity"/>
    <property type="evidence" value="ECO:0007669"/>
    <property type="project" value="TreeGrafter"/>
</dbReference>
<keyword evidence="4 6" id="KW-0472">Membrane</keyword>
<evidence type="ECO:0008006" key="8">
    <source>
        <dbReference type="Google" id="ProtNLM"/>
    </source>
</evidence>
<dbReference type="GO" id="GO:0005886">
    <property type="term" value="C:plasma membrane"/>
    <property type="evidence" value="ECO:0007669"/>
    <property type="project" value="TreeGrafter"/>
</dbReference>
<name>A0A1B6M8D2_9HEMI</name>
<dbReference type="AlphaFoldDB" id="A0A1B6M8D2"/>
<accession>A0A1B6M8D2</accession>
<evidence type="ECO:0000256" key="5">
    <source>
        <dbReference type="SAM" id="MobiDB-lite"/>
    </source>
</evidence>
<proteinExistence type="predicted"/>
<dbReference type="InterPro" id="IPR000832">
    <property type="entry name" value="GPCR_2_secretin-like"/>
</dbReference>
<feature type="transmembrane region" description="Helical" evidence="6">
    <location>
        <begin position="27"/>
        <end position="48"/>
    </location>
</feature>
<dbReference type="PANTHER" id="PTHR47154">
    <property type="entry name" value="G-PROTEIN COUPLED RECEPTOR MTH-RELATED"/>
    <property type="match status" value="1"/>
</dbReference>
<dbReference type="Pfam" id="PF00002">
    <property type="entry name" value="7tm_2"/>
    <property type="match status" value="1"/>
</dbReference>
<dbReference type="Gene3D" id="1.20.1070.10">
    <property type="entry name" value="Rhodopsin 7-helix transmembrane proteins"/>
    <property type="match status" value="1"/>
</dbReference>
<evidence type="ECO:0000256" key="2">
    <source>
        <dbReference type="ARBA" id="ARBA00022692"/>
    </source>
</evidence>
<evidence type="ECO:0000313" key="7">
    <source>
        <dbReference type="EMBL" id="JAT32104.1"/>
    </source>
</evidence>
<gene>
    <name evidence="7" type="ORF">g.26973</name>
</gene>
<reference evidence="7" key="1">
    <citation type="submission" date="2015-11" db="EMBL/GenBank/DDBJ databases">
        <title>De novo transcriptome assembly of four potential Pierce s Disease insect vectors from Arizona vineyards.</title>
        <authorList>
            <person name="Tassone E.E."/>
        </authorList>
    </citation>
    <scope>NUCLEOTIDE SEQUENCE</scope>
</reference>
<feature type="region of interest" description="Disordered" evidence="5">
    <location>
        <begin position="194"/>
        <end position="227"/>
    </location>
</feature>
<evidence type="ECO:0000256" key="4">
    <source>
        <dbReference type="ARBA" id="ARBA00023136"/>
    </source>
</evidence>
<evidence type="ECO:0000256" key="1">
    <source>
        <dbReference type="ARBA" id="ARBA00004141"/>
    </source>
</evidence>